<evidence type="ECO:0000256" key="6">
    <source>
        <dbReference type="ARBA" id="ARBA00022734"/>
    </source>
</evidence>
<dbReference type="KEGG" id="pda:103709445"/>
<dbReference type="InterPro" id="IPR038408">
    <property type="entry name" value="GNK2_sf"/>
</dbReference>
<evidence type="ECO:0000256" key="9">
    <source>
        <dbReference type="ARBA" id="ARBA00022949"/>
    </source>
</evidence>
<dbReference type="OrthoDB" id="1888914at2759"/>
<dbReference type="RefSeq" id="XP_008792989.3">
    <property type="nucleotide sequence ID" value="XM_008794767.4"/>
</dbReference>
<keyword evidence="16" id="KW-1185">Reference proteome</keyword>
<dbReference type="GO" id="GO:0050832">
    <property type="term" value="P:defense response to fungus"/>
    <property type="evidence" value="ECO:0007669"/>
    <property type="project" value="UniProtKB-KW"/>
</dbReference>
<keyword evidence="8" id="KW-0611">Plant defense</keyword>
<dbReference type="FunFam" id="3.30.430.20:FF:000023">
    <property type="entry name" value="Antifungal protein ginkbilobin-2"/>
    <property type="match status" value="1"/>
</dbReference>
<proteinExistence type="inferred from homology"/>
<dbReference type="Gene3D" id="3.30.430.20">
    <property type="entry name" value="Gnk2 domain, C-X8-C-X2-C motif"/>
    <property type="match status" value="1"/>
</dbReference>
<evidence type="ECO:0000256" key="4">
    <source>
        <dbReference type="ARBA" id="ARBA00022581"/>
    </source>
</evidence>
<protein>
    <submittedName>
        <fullName evidence="17">Antifungal protein ginkbilobin-like protein</fullName>
    </submittedName>
</protein>
<dbReference type="GO" id="GO:0042742">
    <property type="term" value="P:defense response to bacterium"/>
    <property type="evidence" value="ECO:0007669"/>
    <property type="project" value="UniProtKB-KW"/>
</dbReference>
<keyword evidence="11" id="KW-0465">Mannose-binding</keyword>
<dbReference type="GeneID" id="103709445"/>
<comment type="subcellular location">
    <subcellularLocation>
        <location evidence="13">Cell junction</location>
        <location evidence="13">Plasmodesma</location>
    </subcellularLocation>
    <subcellularLocation>
        <location evidence="1">Cell membrane</location>
        <topology evidence="1">Single-pass type I membrane protein</topology>
    </subcellularLocation>
</comment>
<dbReference type="GO" id="GO:0005886">
    <property type="term" value="C:plasma membrane"/>
    <property type="evidence" value="ECO:0007669"/>
    <property type="project" value="UniProtKB-SubCell"/>
</dbReference>
<dbReference type="Pfam" id="PF01657">
    <property type="entry name" value="Stress-antifung"/>
    <property type="match status" value="1"/>
</dbReference>
<keyword evidence="10" id="KW-0044">Antibiotic</keyword>
<keyword evidence="9" id="KW-0965">Cell junction</keyword>
<evidence type="ECO:0000256" key="14">
    <source>
        <dbReference type="ARBA" id="ARBA00038393"/>
    </source>
</evidence>
<reference evidence="16" key="1">
    <citation type="journal article" date="2019" name="Nat. Commun.">
        <title>Genome-wide association mapping of date palm fruit traits.</title>
        <authorList>
            <person name="Hazzouri K.M."/>
            <person name="Gros-Balthazard M."/>
            <person name="Flowers J.M."/>
            <person name="Copetti D."/>
            <person name="Lemansour A."/>
            <person name="Lebrun M."/>
            <person name="Masmoudi K."/>
            <person name="Ferrand S."/>
            <person name="Dhar M.I."/>
            <person name="Fresquez Z.A."/>
            <person name="Rosas U."/>
            <person name="Zhang J."/>
            <person name="Talag J."/>
            <person name="Lee S."/>
            <person name="Kudrna D."/>
            <person name="Powell R.F."/>
            <person name="Leitch I.J."/>
            <person name="Krueger R.R."/>
            <person name="Wing R.A."/>
            <person name="Amiri K.M.A."/>
            <person name="Purugganan M.D."/>
        </authorList>
    </citation>
    <scope>NUCLEOTIDE SEQUENCE [LARGE SCALE GENOMIC DNA]</scope>
    <source>
        <strain evidence="16">cv. Khalas</strain>
    </source>
</reference>
<sequence length="153" mass="16392">MPIPPKTAQSHYQANSAKEMSFLSKLPLTISALLILWSITVRSAPNTNITSVLCNSGTYTAGDPFTISLAYVLSDLLAVTPSRKDHDYYNVSPFPNAFAYGHAACKANLAGGDCSVCLRSAKGVMNTTCGMAIGARSSLVDCAIRYEQYPFVN</sequence>
<evidence type="ECO:0000313" key="17">
    <source>
        <dbReference type="RefSeq" id="XP_008792989.3"/>
    </source>
</evidence>
<evidence type="ECO:0000256" key="7">
    <source>
        <dbReference type="ARBA" id="ARBA00022737"/>
    </source>
</evidence>
<dbReference type="InterPro" id="IPR002902">
    <property type="entry name" value="GNK2"/>
</dbReference>
<evidence type="ECO:0000256" key="1">
    <source>
        <dbReference type="ARBA" id="ARBA00004251"/>
    </source>
</evidence>
<evidence type="ECO:0000256" key="8">
    <source>
        <dbReference type="ARBA" id="ARBA00022821"/>
    </source>
</evidence>
<gene>
    <name evidence="17" type="primary">LOC103709445</name>
</gene>
<comment type="similarity">
    <text evidence="14">Belongs to the cysteine-rich repeat secretory protein family. Plasmodesmata-located proteins (PDLD) subfamily.</text>
</comment>
<keyword evidence="3" id="KW-0295">Fungicide</keyword>
<dbReference type="PANTHER" id="PTHR32080">
    <property type="entry name" value="ANTIFUNGAL PROTEIN GINKBILOBIN-2-LIKE"/>
    <property type="match status" value="1"/>
</dbReference>
<evidence type="ECO:0000256" key="13">
    <source>
        <dbReference type="ARBA" id="ARBA00024184"/>
    </source>
</evidence>
<dbReference type="GO" id="GO:0009506">
    <property type="term" value="C:plasmodesma"/>
    <property type="evidence" value="ECO:0007669"/>
    <property type="project" value="UniProtKB-SubCell"/>
</dbReference>
<evidence type="ECO:0000256" key="10">
    <source>
        <dbReference type="ARBA" id="ARBA00023022"/>
    </source>
</evidence>
<dbReference type="GO" id="GO:0031640">
    <property type="term" value="P:killing of cells of another organism"/>
    <property type="evidence" value="ECO:0007669"/>
    <property type="project" value="UniProtKB-KW"/>
</dbReference>
<keyword evidence="12" id="KW-1015">Disulfide bond</keyword>
<evidence type="ECO:0000256" key="11">
    <source>
        <dbReference type="ARBA" id="ARBA00023035"/>
    </source>
</evidence>
<evidence type="ECO:0000256" key="5">
    <source>
        <dbReference type="ARBA" id="ARBA00022729"/>
    </source>
</evidence>
<dbReference type="GO" id="GO:0005537">
    <property type="term" value="F:D-mannose binding"/>
    <property type="evidence" value="ECO:0007669"/>
    <property type="project" value="UniProtKB-KW"/>
</dbReference>
<reference evidence="17" key="2">
    <citation type="submission" date="2025-08" db="UniProtKB">
        <authorList>
            <consortium name="RefSeq"/>
        </authorList>
    </citation>
    <scope>IDENTIFICATION</scope>
    <source>
        <tissue evidence="17">Young leaves</tissue>
    </source>
</reference>
<dbReference type="CDD" id="cd23509">
    <property type="entry name" value="Gnk2-like"/>
    <property type="match status" value="1"/>
</dbReference>
<feature type="domain" description="Gnk2-homologous" evidence="15">
    <location>
        <begin position="47"/>
        <end position="151"/>
    </location>
</feature>
<dbReference type="PANTHER" id="PTHR32080:SF54">
    <property type="entry name" value="GNK2-HOMOLOGOUS DOMAIN-CONTAINING PROTEIN"/>
    <property type="match status" value="1"/>
</dbReference>
<dbReference type="InterPro" id="IPR051378">
    <property type="entry name" value="Cell2Cell_Antifungal"/>
</dbReference>
<organism evidence="16 17">
    <name type="scientific">Phoenix dactylifera</name>
    <name type="common">Date palm</name>
    <dbReference type="NCBI Taxonomy" id="42345"/>
    <lineage>
        <taxon>Eukaryota</taxon>
        <taxon>Viridiplantae</taxon>
        <taxon>Streptophyta</taxon>
        <taxon>Embryophyta</taxon>
        <taxon>Tracheophyta</taxon>
        <taxon>Spermatophyta</taxon>
        <taxon>Magnoliopsida</taxon>
        <taxon>Liliopsida</taxon>
        <taxon>Arecaceae</taxon>
        <taxon>Coryphoideae</taxon>
        <taxon>Phoeniceae</taxon>
        <taxon>Phoenix</taxon>
    </lineage>
</organism>
<evidence type="ECO:0000256" key="12">
    <source>
        <dbReference type="ARBA" id="ARBA00023157"/>
    </source>
</evidence>
<dbReference type="Proteomes" id="UP000228380">
    <property type="component" value="Chromosome 13"/>
</dbReference>
<evidence type="ECO:0000259" key="15">
    <source>
        <dbReference type="PROSITE" id="PS51473"/>
    </source>
</evidence>
<keyword evidence="5" id="KW-0732">Signal</keyword>
<evidence type="ECO:0000313" key="16">
    <source>
        <dbReference type="Proteomes" id="UP000228380"/>
    </source>
</evidence>
<keyword evidence="6" id="KW-0430">Lectin</keyword>
<name>A0A8B7C728_PHODC</name>
<accession>A0A8B7C728</accession>
<evidence type="ECO:0000256" key="2">
    <source>
        <dbReference type="ARBA" id="ARBA00022529"/>
    </source>
</evidence>
<evidence type="ECO:0000256" key="3">
    <source>
        <dbReference type="ARBA" id="ARBA00022577"/>
    </source>
</evidence>
<dbReference type="AlphaFoldDB" id="A0A8B7C728"/>
<keyword evidence="2" id="KW-0929">Antimicrobial</keyword>
<keyword evidence="7" id="KW-0677">Repeat</keyword>
<dbReference type="PROSITE" id="PS51473">
    <property type="entry name" value="GNK2"/>
    <property type="match status" value="1"/>
</dbReference>
<keyword evidence="4" id="KW-0945">Host-virus interaction</keyword>